<dbReference type="EMBL" id="JAVIDL010000010">
    <property type="protein sequence ID" value="MDQ8935500.1"/>
    <property type="molecule type" value="Genomic_DNA"/>
</dbReference>
<dbReference type="GO" id="GO:0009279">
    <property type="term" value="C:cell outer membrane"/>
    <property type="evidence" value="ECO:0007669"/>
    <property type="project" value="UniProtKB-SubCell"/>
</dbReference>
<dbReference type="SUPFAM" id="SSF103088">
    <property type="entry name" value="OmpA-like"/>
    <property type="match status" value="1"/>
</dbReference>
<dbReference type="Proteomes" id="UP001243844">
    <property type="component" value="Unassembled WGS sequence"/>
</dbReference>
<name>A0AAW8JA92_9GAMM</name>
<evidence type="ECO:0000259" key="5">
    <source>
        <dbReference type="PROSITE" id="PS51123"/>
    </source>
</evidence>
<dbReference type="PANTHER" id="PTHR30329">
    <property type="entry name" value="STATOR ELEMENT OF FLAGELLAR MOTOR COMPLEX"/>
    <property type="match status" value="1"/>
</dbReference>
<dbReference type="InterPro" id="IPR050330">
    <property type="entry name" value="Bact_OuterMem_StrucFunc"/>
</dbReference>
<dbReference type="RefSeq" id="WP_308975755.1">
    <property type="nucleotide sequence ID" value="NZ_JAVIDL010000010.1"/>
</dbReference>
<dbReference type="InterPro" id="IPR006664">
    <property type="entry name" value="OMP_bac"/>
</dbReference>
<protein>
    <submittedName>
        <fullName evidence="6">OmpA family protein</fullName>
    </submittedName>
</protein>
<dbReference type="CDD" id="cd07185">
    <property type="entry name" value="OmpA_C-like"/>
    <property type="match status" value="1"/>
</dbReference>
<organism evidence="6 7">
    <name type="scientific">Acinetobacter rudis</name>
    <dbReference type="NCBI Taxonomy" id="632955"/>
    <lineage>
        <taxon>Bacteria</taxon>
        <taxon>Pseudomonadati</taxon>
        <taxon>Pseudomonadota</taxon>
        <taxon>Gammaproteobacteria</taxon>
        <taxon>Moraxellales</taxon>
        <taxon>Moraxellaceae</taxon>
        <taxon>Acinetobacter</taxon>
    </lineage>
</organism>
<evidence type="ECO:0000313" key="6">
    <source>
        <dbReference type="EMBL" id="MDQ8935500.1"/>
    </source>
</evidence>
<evidence type="ECO:0000256" key="3">
    <source>
        <dbReference type="ARBA" id="ARBA00023237"/>
    </source>
</evidence>
<comment type="subcellular location">
    <subcellularLocation>
        <location evidence="1">Cell outer membrane</location>
    </subcellularLocation>
</comment>
<dbReference type="PROSITE" id="PS51123">
    <property type="entry name" value="OMPA_2"/>
    <property type="match status" value="1"/>
</dbReference>
<dbReference type="Gene3D" id="3.30.1330.60">
    <property type="entry name" value="OmpA-like domain"/>
    <property type="match status" value="1"/>
</dbReference>
<evidence type="ECO:0000256" key="2">
    <source>
        <dbReference type="ARBA" id="ARBA00023136"/>
    </source>
</evidence>
<dbReference type="Pfam" id="PF00691">
    <property type="entry name" value="OmpA"/>
    <property type="match status" value="1"/>
</dbReference>
<keyword evidence="3" id="KW-0998">Cell outer membrane</keyword>
<dbReference type="InterPro" id="IPR006665">
    <property type="entry name" value="OmpA-like"/>
</dbReference>
<reference evidence="6" key="1">
    <citation type="submission" date="2023-08" db="EMBL/GenBank/DDBJ databases">
        <title>Emergence of clinically-relevant ST2 carbapenem-resistant Acinetobacter baumannii strains in hospital sewages in Zhejiang, East of China.</title>
        <authorList>
            <person name="Kaichao C."/>
            <person name="Zhang R."/>
        </authorList>
    </citation>
    <scope>NUCLEOTIDE SEQUENCE</scope>
    <source>
        <strain evidence="6">M-RB-37</strain>
    </source>
</reference>
<evidence type="ECO:0000313" key="7">
    <source>
        <dbReference type="Proteomes" id="UP001243844"/>
    </source>
</evidence>
<dbReference type="PROSITE" id="PS51257">
    <property type="entry name" value="PROKAR_LIPOPROTEIN"/>
    <property type="match status" value="1"/>
</dbReference>
<dbReference type="PRINTS" id="PR01021">
    <property type="entry name" value="OMPADOMAIN"/>
</dbReference>
<gene>
    <name evidence="6" type="ORF">RFH47_07135</name>
</gene>
<dbReference type="AlphaFoldDB" id="A0AAW8JA92"/>
<sequence length="152" mass="16535">MKNLILLIGSAVFFTACTPAPVKTTTNAKMGQSLPSLKELQQGVAIYFKNNSTQIVERDLVYVGEVAEILLSNPRAIVYITGHTDSIGSDAVNKRVSMQRANIVKTRLMTQYSVSPSQIIAEGVASAQPIADNSTAEGREKNRRVTLKLKLN</sequence>
<keyword evidence="2 4" id="KW-0472">Membrane</keyword>
<evidence type="ECO:0000256" key="1">
    <source>
        <dbReference type="ARBA" id="ARBA00004442"/>
    </source>
</evidence>
<comment type="caution">
    <text evidence="6">The sequence shown here is derived from an EMBL/GenBank/DDBJ whole genome shotgun (WGS) entry which is preliminary data.</text>
</comment>
<feature type="domain" description="OmpA-like" evidence="5">
    <location>
        <begin position="35"/>
        <end position="152"/>
    </location>
</feature>
<dbReference type="InterPro" id="IPR036737">
    <property type="entry name" value="OmpA-like_sf"/>
</dbReference>
<evidence type="ECO:0000256" key="4">
    <source>
        <dbReference type="PROSITE-ProRule" id="PRU00473"/>
    </source>
</evidence>
<accession>A0AAW8JA92</accession>
<dbReference type="PANTHER" id="PTHR30329:SF21">
    <property type="entry name" value="LIPOPROTEIN YIAD-RELATED"/>
    <property type="match status" value="1"/>
</dbReference>
<proteinExistence type="predicted"/>